<feature type="compositionally biased region" description="Polar residues" evidence="8">
    <location>
        <begin position="78"/>
        <end position="87"/>
    </location>
</feature>
<dbReference type="CDD" id="cd00086">
    <property type="entry name" value="homeodomain"/>
    <property type="match status" value="1"/>
</dbReference>
<evidence type="ECO:0000256" key="5">
    <source>
        <dbReference type="ARBA" id="ARBA00023242"/>
    </source>
</evidence>
<dbReference type="PANTHER" id="PTHR24340:SF111">
    <property type="entry name" value="HOMEOBOX DOMAIN-CONTAINING PROTEIN"/>
    <property type="match status" value="1"/>
</dbReference>
<keyword evidence="4 6" id="KW-0371">Homeobox</keyword>
<dbReference type="Pfam" id="PF00046">
    <property type="entry name" value="Homeodomain"/>
    <property type="match status" value="1"/>
</dbReference>
<evidence type="ECO:0000313" key="10">
    <source>
        <dbReference type="EMBL" id="ACH89434.1"/>
    </source>
</evidence>
<gene>
    <name evidence="10" type="primary">NKx4a</name>
</gene>
<comment type="similarity">
    <text evidence="2">Belongs to the NK-2 homeobox family.</text>
</comment>
<dbReference type="InterPro" id="IPR009057">
    <property type="entry name" value="Homeodomain-like_sf"/>
</dbReference>
<dbReference type="PANTHER" id="PTHR24340">
    <property type="entry name" value="HOMEOBOX PROTEIN NKX"/>
    <property type="match status" value="1"/>
</dbReference>
<dbReference type="SMART" id="SM00389">
    <property type="entry name" value="HOX"/>
    <property type="match status" value="1"/>
</dbReference>
<evidence type="ECO:0000259" key="9">
    <source>
        <dbReference type="PROSITE" id="PS50071"/>
    </source>
</evidence>
<feature type="DNA-binding region" description="Homeobox" evidence="6">
    <location>
        <begin position="168"/>
        <end position="227"/>
    </location>
</feature>
<dbReference type="GO" id="GO:0000981">
    <property type="term" value="F:DNA-binding transcription factor activity, RNA polymerase II-specific"/>
    <property type="evidence" value="ECO:0007669"/>
    <property type="project" value="InterPro"/>
</dbReference>
<dbReference type="GO" id="GO:0030154">
    <property type="term" value="P:cell differentiation"/>
    <property type="evidence" value="ECO:0007669"/>
    <property type="project" value="TreeGrafter"/>
</dbReference>
<proteinExistence type="evidence at transcript level"/>
<feature type="compositionally biased region" description="Gly residues" evidence="8">
    <location>
        <begin position="149"/>
        <end position="158"/>
    </location>
</feature>
<dbReference type="AlphaFoldDB" id="C4MK40"/>
<evidence type="ECO:0000256" key="4">
    <source>
        <dbReference type="ARBA" id="ARBA00023155"/>
    </source>
</evidence>
<evidence type="ECO:0000256" key="7">
    <source>
        <dbReference type="RuleBase" id="RU000682"/>
    </source>
</evidence>
<feature type="region of interest" description="Disordered" evidence="8">
    <location>
        <begin position="39"/>
        <end position="58"/>
    </location>
</feature>
<reference evidence="10" key="1">
    <citation type="submission" date="2008-05" db="EMBL/GenBank/DDBJ databases">
        <title>Genomic organization and expression of NK-like gene families in Capitella sp. I.</title>
        <authorList>
            <person name="Veatch O.J."/>
            <person name="Seaver E.C."/>
        </authorList>
    </citation>
    <scope>NUCLEOTIDE SEQUENCE</scope>
</reference>
<organism evidence="10">
    <name type="scientific">Capitella teleta</name>
    <name type="common">Polychaete worm</name>
    <dbReference type="NCBI Taxonomy" id="283909"/>
    <lineage>
        <taxon>Eukaryota</taxon>
        <taxon>Metazoa</taxon>
        <taxon>Spiralia</taxon>
        <taxon>Lophotrochozoa</taxon>
        <taxon>Annelida</taxon>
        <taxon>Polychaeta</taxon>
        <taxon>Sedentaria</taxon>
        <taxon>Scolecida</taxon>
        <taxon>Capitellidae</taxon>
        <taxon>Capitella</taxon>
    </lineage>
</organism>
<keyword evidence="3 6" id="KW-0238">DNA-binding</keyword>
<feature type="region of interest" description="Disordered" evidence="8">
    <location>
        <begin position="78"/>
        <end position="97"/>
    </location>
</feature>
<name>C4MK40_CAPTE</name>
<dbReference type="InterPro" id="IPR017970">
    <property type="entry name" value="Homeobox_CS"/>
</dbReference>
<dbReference type="PROSITE" id="PS50071">
    <property type="entry name" value="HOMEOBOX_2"/>
    <property type="match status" value="1"/>
</dbReference>
<feature type="compositionally biased region" description="Basic and acidic residues" evidence="8">
    <location>
        <begin position="1"/>
        <end position="14"/>
    </location>
</feature>
<feature type="non-terminal residue" evidence="10">
    <location>
        <position position="237"/>
    </location>
</feature>
<dbReference type="PROSITE" id="PS00027">
    <property type="entry name" value="HOMEOBOX_1"/>
    <property type="match status" value="1"/>
</dbReference>
<feature type="region of interest" description="Disordered" evidence="8">
    <location>
        <begin position="122"/>
        <end position="173"/>
    </location>
</feature>
<evidence type="ECO:0000256" key="3">
    <source>
        <dbReference type="ARBA" id="ARBA00023125"/>
    </source>
</evidence>
<keyword evidence="5 6" id="KW-0539">Nucleus</keyword>
<dbReference type="FunFam" id="1.10.10.60:FF:000078">
    <property type="entry name" value="NK2 homeobox 3"/>
    <property type="match status" value="1"/>
</dbReference>
<evidence type="ECO:0000256" key="6">
    <source>
        <dbReference type="PROSITE-ProRule" id="PRU00108"/>
    </source>
</evidence>
<dbReference type="SUPFAM" id="SSF46689">
    <property type="entry name" value="Homeodomain-like"/>
    <property type="match status" value="1"/>
</dbReference>
<evidence type="ECO:0000256" key="8">
    <source>
        <dbReference type="SAM" id="MobiDB-lite"/>
    </source>
</evidence>
<dbReference type="PRINTS" id="PR00024">
    <property type="entry name" value="HOMEOBOX"/>
</dbReference>
<dbReference type="GO" id="GO:0005634">
    <property type="term" value="C:nucleus"/>
    <property type="evidence" value="ECO:0007669"/>
    <property type="project" value="UniProtKB-SubCell"/>
</dbReference>
<dbReference type="InterPro" id="IPR020479">
    <property type="entry name" value="HD_metazoa"/>
</dbReference>
<dbReference type="Gene3D" id="1.10.10.60">
    <property type="entry name" value="Homeodomain-like"/>
    <property type="match status" value="1"/>
</dbReference>
<feature type="compositionally biased region" description="Basic residues" evidence="8">
    <location>
        <begin position="163"/>
        <end position="172"/>
    </location>
</feature>
<sequence>MGLPRDDLGGHRADYLPQQPRECDGRLPPVHAAAAAADFGGGSYGYLPQPPAPPVAADSLDCDRSPLPALTDLSGTHVTSQVGSIHSNSDDHPLISSPNIMQHNIKPEDGLRDADVCSLGEGATSADTSAVCSPRPSQPSGAPRKDKGGSGAGTGGGETPQLRQHKTKRKPRVLFSQAQVYELERRFKQQRYLSAPEREQLAAMLKMSSQQVKIWFQNRRYKMKRQTQDKTLELAES</sequence>
<feature type="domain" description="Homeobox" evidence="9">
    <location>
        <begin position="166"/>
        <end position="226"/>
    </location>
</feature>
<comment type="subcellular location">
    <subcellularLocation>
        <location evidence="1 6 7">Nucleus</location>
    </subcellularLocation>
</comment>
<evidence type="ECO:0000256" key="1">
    <source>
        <dbReference type="ARBA" id="ARBA00004123"/>
    </source>
</evidence>
<accession>C4MK40</accession>
<dbReference type="InterPro" id="IPR001356">
    <property type="entry name" value="HD"/>
</dbReference>
<evidence type="ECO:0000256" key="2">
    <source>
        <dbReference type="ARBA" id="ARBA00005661"/>
    </source>
</evidence>
<dbReference type="GO" id="GO:0000978">
    <property type="term" value="F:RNA polymerase II cis-regulatory region sequence-specific DNA binding"/>
    <property type="evidence" value="ECO:0007669"/>
    <property type="project" value="TreeGrafter"/>
</dbReference>
<feature type="region of interest" description="Disordered" evidence="8">
    <location>
        <begin position="1"/>
        <end position="23"/>
    </location>
</feature>
<dbReference type="InterPro" id="IPR050394">
    <property type="entry name" value="Homeobox_NK-like"/>
</dbReference>
<protein>
    <submittedName>
        <fullName evidence="10">NK-like homeobox protein 4a</fullName>
    </submittedName>
</protein>
<dbReference type="EMBL" id="EU713073">
    <property type="protein sequence ID" value="ACH89434.1"/>
    <property type="molecule type" value="mRNA"/>
</dbReference>